<evidence type="ECO:0000313" key="1">
    <source>
        <dbReference type="EMBL" id="CEM43632.1"/>
    </source>
</evidence>
<dbReference type="PhylomeDB" id="A0A0G4HHJ9"/>
<dbReference type="EMBL" id="CDMZ01002730">
    <property type="protein sequence ID" value="CEM43632.1"/>
    <property type="molecule type" value="Genomic_DNA"/>
</dbReference>
<reference evidence="1" key="1">
    <citation type="submission" date="2014-11" db="EMBL/GenBank/DDBJ databases">
        <authorList>
            <person name="Otto D Thomas"/>
            <person name="Naeem Raeece"/>
        </authorList>
    </citation>
    <scope>NUCLEOTIDE SEQUENCE</scope>
</reference>
<dbReference type="InterPro" id="IPR032675">
    <property type="entry name" value="LRR_dom_sf"/>
</dbReference>
<accession>A0A0G4HHJ9</accession>
<name>A0A0G4HHJ9_9ALVE</name>
<organism evidence="1">
    <name type="scientific">Chromera velia CCMP2878</name>
    <dbReference type="NCBI Taxonomy" id="1169474"/>
    <lineage>
        <taxon>Eukaryota</taxon>
        <taxon>Sar</taxon>
        <taxon>Alveolata</taxon>
        <taxon>Colpodellida</taxon>
        <taxon>Chromeraceae</taxon>
        <taxon>Chromera</taxon>
    </lineage>
</organism>
<protein>
    <submittedName>
        <fullName evidence="1">Uncharacterized protein</fullName>
    </submittedName>
</protein>
<dbReference type="VEuPathDB" id="CryptoDB:Cvel_27691"/>
<sequence length="249" mass="26254">MSELGRTLGSGGASSLQKLDLKWECVTVGAVVGLAEGLGGGQMSSLEDLSLHAAYEDPKGARALGEVLSTGRAPSLRRVDFVWPASETLSSICEGLSVGNSPPPLMRMDLLLRASVSGLVDYSSAISRLSETVRAGHMWFLRKIASSLLGINPQTLESFGEALAHANARLIHLEEVNFPMQSLSAEVFLRGVGRGGSCVPAVHTLSDSSGHPYTRGPALSPLSVLISKGKVPALREVKVDLVQSKLLEV</sequence>
<proteinExistence type="predicted"/>
<gene>
    <name evidence="1" type="ORF">Cvel_27691</name>
</gene>
<dbReference type="AlphaFoldDB" id="A0A0G4HHJ9"/>
<dbReference type="Gene3D" id="3.80.10.10">
    <property type="entry name" value="Ribonuclease Inhibitor"/>
    <property type="match status" value="1"/>
</dbReference>